<keyword evidence="2" id="KW-1185">Reference proteome</keyword>
<dbReference type="AlphaFoldDB" id="A0AAD9WWG8"/>
<evidence type="ECO:0000313" key="2">
    <source>
        <dbReference type="Proteomes" id="UP001280121"/>
    </source>
</evidence>
<name>A0AAD9WWG8_9ROSI</name>
<comment type="caution">
    <text evidence="1">The sequence shown here is derived from an EMBL/GenBank/DDBJ whole genome shotgun (WGS) entry which is preliminary data.</text>
</comment>
<dbReference type="Proteomes" id="UP001280121">
    <property type="component" value="Unassembled WGS sequence"/>
</dbReference>
<reference evidence="1" key="1">
    <citation type="journal article" date="2023" name="Plant J.">
        <title>Genome sequences and population genomics provide insights into the demographic history, inbreeding, and mutation load of two 'living fossil' tree species of Dipteronia.</title>
        <authorList>
            <person name="Feng Y."/>
            <person name="Comes H.P."/>
            <person name="Chen J."/>
            <person name="Zhu S."/>
            <person name="Lu R."/>
            <person name="Zhang X."/>
            <person name="Li P."/>
            <person name="Qiu J."/>
            <person name="Olsen K.M."/>
            <person name="Qiu Y."/>
        </authorList>
    </citation>
    <scope>NUCLEOTIDE SEQUENCE</scope>
    <source>
        <strain evidence="1">KIB01</strain>
    </source>
</reference>
<dbReference type="EMBL" id="JANJYI010000006">
    <property type="protein sequence ID" value="KAK2646439.1"/>
    <property type="molecule type" value="Genomic_DNA"/>
</dbReference>
<accession>A0AAD9WWG8</accession>
<protein>
    <submittedName>
        <fullName evidence="1">Uncharacterized protein</fullName>
    </submittedName>
</protein>
<evidence type="ECO:0000313" key="1">
    <source>
        <dbReference type="EMBL" id="KAK2646439.1"/>
    </source>
</evidence>
<sequence>MEYEPNRISKITVSIVAAFLFWSSFAGAYETNPEAAFVKKTISSHKNVIFSKSYCP</sequence>
<feature type="non-terminal residue" evidence="1">
    <location>
        <position position="56"/>
    </location>
</feature>
<proteinExistence type="predicted"/>
<gene>
    <name evidence="1" type="ORF">Ddye_021634</name>
</gene>
<organism evidence="1 2">
    <name type="scientific">Dipteronia dyeriana</name>
    <dbReference type="NCBI Taxonomy" id="168575"/>
    <lineage>
        <taxon>Eukaryota</taxon>
        <taxon>Viridiplantae</taxon>
        <taxon>Streptophyta</taxon>
        <taxon>Embryophyta</taxon>
        <taxon>Tracheophyta</taxon>
        <taxon>Spermatophyta</taxon>
        <taxon>Magnoliopsida</taxon>
        <taxon>eudicotyledons</taxon>
        <taxon>Gunneridae</taxon>
        <taxon>Pentapetalae</taxon>
        <taxon>rosids</taxon>
        <taxon>malvids</taxon>
        <taxon>Sapindales</taxon>
        <taxon>Sapindaceae</taxon>
        <taxon>Hippocastanoideae</taxon>
        <taxon>Acereae</taxon>
        <taxon>Dipteronia</taxon>
    </lineage>
</organism>